<evidence type="ECO:0000256" key="1">
    <source>
        <dbReference type="SAM" id="SignalP"/>
    </source>
</evidence>
<proteinExistence type="predicted"/>
<gene>
    <name evidence="2" type="ORF">G6L72_06625</name>
    <name evidence="3" type="ORF">G6M88_14180</name>
</gene>
<keyword evidence="1" id="KW-0732">Signal</keyword>
<name>A0AAE7UNY5_9HYPH</name>
<accession>A0AAE7UNY5</accession>
<keyword evidence="5" id="KW-1185">Reference proteome</keyword>
<evidence type="ECO:0000313" key="3">
    <source>
        <dbReference type="EMBL" id="QTG01463.1"/>
    </source>
</evidence>
<feature type="signal peptide" evidence="1">
    <location>
        <begin position="1"/>
        <end position="21"/>
    </location>
</feature>
<protein>
    <recommendedName>
        <fullName evidence="6">Transmembrane protein</fullName>
    </recommendedName>
</protein>
<sequence>MRRHAALLSAALAVALTGCTAGGFGATTISSYSVEPIPGSITYRGQPRTKLTKSPIGSTFTHNFRRFDDRVIETYQIQPDRSLKIIDRRIVRDWSLFGRDD</sequence>
<dbReference type="EMBL" id="JAAMCP010000004">
    <property type="protein sequence ID" value="NTF36388.1"/>
    <property type="molecule type" value="Genomic_DNA"/>
</dbReference>
<dbReference type="AlphaFoldDB" id="A0AAE7UNY5"/>
<feature type="chain" id="PRO_5042090674" description="Transmembrane protein" evidence="1">
    <location>
        <begin position="22"/>
        <end position="101"/>
    </location>
</feature>
<reference evidence="3" key="2">
    <citation type="submission" date="2020-02" db="EMBL/GenBank/DDBJ databases">
        <title>Unexpected conservation and global transmission of agrobacterial virulence plasmids.</title>
        <authorList>
            <person name="Weisberg A.J."/>
            <person name="Davis E.W. II"/>
            <person name="Tabima J.R."/>
            <person name="Belcher M.S."/>
            <person name="Miller M."/>
            <person name="Kuo C.-H."/>
            <person name="Loper J.E."/>
            <person name="Grunwald N.J."/>
            <person name="Putnam M.L."/>
            <person name="Chang J.H."/>
        </authorList>
    </citation>
    <scope>NUCLEOTIDE SEQUENCE</scope>
    <source>
        <strain evidence="3">W2/73</strain>
    </source>
</reference>
<evidence type="ECO:0000313" key="5">
    <source>
        <dbReference type="Proteomes" id="UP000822331"/>
    </source>
</evidence>
<organism evidence="3 4">
    <name type="scientific">Agrobacterium rubi</name>
    <dbReference type="NCBI Taxonomy" id="28099"/>
    <lineage>
        <taxon>Bacteria</taxon>
        <taxon>Pseudomonadati</taxon>
        <taxon>Pseudomonadota</taxon>
        <taxon>Alphaproteobacteria</taxon>
        <taxon>Hyphomicrobiales</taxon>
        <taxon>Rhizobiaceae</taxon>
        <taxon>Rhizobium/Agrobacterium group</taxon>
        <taxon>Agrobacterium</taxon>
    </lineage>
</organism>
<evidence type="ECO:0000313" key="2">
    <source>
        <dbReference type="EMBL" id="NTF36388.1"/>
    </source>
</evidence>
<evidence type="ECO:0000313" key="4">
    <source>
        <dbReference type="Proteomes" id="UP000663912"/>
    </source>
</evidence>
<dbReference type="Proteomes" id="UP000822331">
    <property type="component" value="Unassembled WGS sequence"/>
</dbReference>
<evidence type="ECO:0008006" key="6">
    <source>
        <dbReference type="Google" id="ProtNLM"/>
    </source>
</evidence>
<reference evidence="2 5" key="1">
    <citation type="journal article" date="2020" name="Science">
        <title>Unexpected conservation and global transmission of agrobacterial virulence plasmids.</title>
        <authorList>
            <person name="Weisberg A.J."/>
            <person name="Davis E.W. 2nd"/>
            <person name="Tabima J."/>
            <person name="Belcher M.S."/>
            <person name="Miller M."/>
            <person name="Kuo C.H."/>
            <person name="Loper J.E."/>
            <person name="Grunwald N.J."/>
            <person name="Putnam M.L."/>
            <person name="Chang J.H."/>
        </authorList>
    </citation>
    <scope>NUCLEOTIDE SEQUENCE [LARGE SCALE GENOMIC DNA]</scope>
    <source>
        <strain evidence="2 5">A19/93</strain>
    </source>
</reference>
<dbReference type="EMBL" id="CP049206">
    <property type="protein sequence ID" value="QTG01463.1"/>
    <property type="molecule type" value="Genomic_DNA"/>
</dbReference>
<dbReference type="Proteomes" id="UP000663912">
    <property type="component" value="Chromosome 1"/>
</dbReference>
<dbReference type="KEGG" id="arui:G6M88_14180"/>
<dbReference type="PROSITE" id="PS51257">
    <property type="entry name" value="PROKAR_LIPOPROTEIN"/>
    <property type="match status" value="1"/>
</dbReference>
<dbReference type="RefSeq" id="WP_065701142.1">
    <property type="nucleotide sequence ID" value="NZ_CP049206.1"/>
</dbReference>